<dbReference type="Proteomes" id="UP000034883">
    <property type="component" value="Chromosome"/>
</dbReference>
<dbReference type="KEGG" id="samy:DB32_008064"/>
<protein>
    <recommendedName>
        <fullName evidence="4">Bacterial surface antigen (D15) domain-containing protein</fullName>
    </recommendedName>
</protein>
<organism evidence="2 3">
    <name type="scientific">Sandaracinus amylolyticus</name>
    <dbReference type="NCBI Taxonomy" id="927083"/>
    <lineage>
        <taxon>Bacteria</taxon>
        <taxon>Pseudomonadati</taxon>
        <taxon>Myxococcota</taxon>
        <taxon>Polyangia</taxon>
        <taxon>Polyangiales</taxon>
        <taxon>Sandaracinaceae</taxon>
        <taxon>Sandaracinus</taxon>
    </lineage>
</organism>
<reference evidence="2 3" key="1">
    <citation type="submission" date="2015-03" db="EMBL/GenBank/DDBJ databases">
        <title>Genome assembly of Sandaracinus amylolyticus DSM 53668.</title>
        <authorList>
            <person name="Sharma G."/>
            <person name="Subramanian S."/>
        </authorList>
    </citation>
    <scope>NUCLEOTIDE SEQUENCE [LARGE SCALE GENOMIC DNA]</scope>
    <source>
        <strain evidence="2 3">DSM 53668</strain>
    </source>
</reference>
<dbReference type="EMBL" id="CP011125">
    <property type="protein sequence ID" value="AKF10915.1"/>
    <property type="molecule type" value="Genomic_DNA"/>
</dbReference>
<keyword evidence="3" id="KW-1185">Reference proteome</keyword>
<feature type="region of interest" description="Disordered" evidence="1">
    <location>
        <begin position="10"/>
        <end position="80"/>
    </location>
</feature>
<dbReference type="Gene3D" id="2.40.160.50">
    <property type="entry name" value="membrane protein fhac: a member of the omp85/tpsb transporter family"/>
    <property type="match status" value="1"/>
</dbReference>
<accession>A0A0F6W9N7</accession>
<proteinExistence type="predicted"/>
<evidence type="ECO:0000256" key="1">
    <source>
        <dbReference type="SAM" id="MobiDB-lite"/>
    </source>
</evidence>
<evidence type="ECO:0008006" key="4">
    <source>
        <dbReference type="Google" id="ProtNLM"/>
    </source>
</evidence>
<feature type="compositionally biased region" description="Acidic residues" evidence="1">
    <location>
        <begin position="46"/>
        <end position="58"/>
    </location>
</feature>
<evidence type="ECO:0000313" key="3">
    <source>
        <dbReference type="Proteomes" id="UP000034883"/>
    </source>
</evidence>
<dbReference type="STRING" id="927083.DB32_008064"/>
<dbReference type="AlphaFoldDB" id="A0A0F6W9N7"/>
<gene>
    <name evidence="2" type="ORF">DB32_008064</name>
</gene>
<sequence>MLAALLALAAPASDARADDPPGADESVPSERALEALVTEADRDASGDDDDESAADESAPEAPRPARPPDRAVPDYDGLPERGDDAGDVLLWTARVLTSPLYLVSEFVLRRPIGWALTELERHKVIEHLVSFFRFGPNNEITLMPTFLYEFGFQPSIGIYGSWDDFLFDHNHISIHGVYGGDDWLSGTIAERVEVADGSYIGARLLARERPDYVFGGIGPDATDGQRARYGAVRLEPVLWSSVRYWQSSDLQWELRYRSIEFQDRSWGDEPSVLERAMETGQEVPYGYLTGYEAVAAEITVDVDTRTPGAPPEGGARLAVHAGVHGAFGGLPELDRWVSWGGSGTLAADVLGGHRVIGITADAHLISPLGDSNVPFTELVELGGSRGLLPGYRAGDIQGFSAVGLLTHYQWPIWAFLDARLYFGTANAFGRHFEDFDVELLRLTFGLEIAPRFPVIDAPFTFNFGFATETFERGTDIDSFRIEIGARDAL</sequence>
<evidence type="ECO:0000313" key="2">
    <source>
        <dbReference type="EMBL" id="AKF10915.1"/>
    </source>
</evidence>
<name>A0A0F6W9N7_9BACT</name>
<feature type="compositionally biased region" description="Basic and acidic residues" evidence="1">
    <location>
        <begin position="66"/>
        <end position="80"/>
    </location>
</feature>